<dbReference type="InterPro" id="IPR010016">
    <property type="entry name" value="PxpB"/>
</dbReference>
<dbReference type="SMART" id="SM00796">
    <property type="entry name" value="AHS1"/>
    <property type="match status" value="1"/>
</dbReference>
<evidence type="ECO:0000256" key="1">
    <source>
        <dbReference type="ARBA" id="ARBA00022741"/>
    </source>
</evidence>
<dbReference type="PANTHER" id="PTHR34698:SF2">
    <property type="entry name" value="5-OXOPROLINASE SUBUNIT B"/>
    <property type="match status" value="1"/>
</dbReference>
<dbReference type="PANTHER" id="PTHR34698">
    <property type="entry name" value="5-OXOPROLINASE SUBUNIT B"/>
    <property type="match status" value="1"/>
</dbReference>
<keyword evidence="2" id="KW-0378">Hydrolase</keyword>
<evidence type="ECO:0000313" key="6">
    <source>
        <dbReference type="EMBL" id="GGH88115.1"/>
    </source>
</evidence>
<keyword evidence="1" id="KW-0547">Nucleotide-binding</keyword>
<dbReference type="InterPro" id="IPR029000">
    <property type="entry name" value="Cyclophilin-like_dom_sf"/>
</dbReference>
<evidence type="ECO:0000259" key="5">
    <source>
        <dbReference type="SMART" id="SM00796"/>
    </source>
</evidence>
<dbReference type="Gene3D" id="2.40.100.10">
    <property type="entry name" value="Cyclophilin-like"/>
    <property type="match status" value="1"/>
</dbReference>
<dbReference type="Gene3D" id="3.30.1360.40">
    <property type="match status" value="1"/>
</dbReference>
<dbReference type="SUPFAM" id="SSF50891">
    <property type="entry name" value="Cyclophilin-like"/>
    <property type="match status" value="1"/>
</dbReference>
<comment type="caution">
    <text evidence="6">The sequence shown here is derived from an EMBL/GenBank/DDBJ whole genome shotgun (WGS) entry which is preliminary data.</text>
</comment>
<evidence type="ECO:0000256" key="2">
    <source>
        <dbReference type="ARBA" id="ARBA00022801"/>
    </source>
</evidence>
<proteinExistence type="predicted"/>
<evidence type="ECO:0000256" key="4">
    <source>
        <dbReference type="SAM" id="MobiDB-lite"/>
    </source>
</evidence>
<dbReference type="SUPFAM" id="SSF160467">
    <property type="entry name" value="PH0987 N-terminal domain-like"/>
    <property type="match status" value="1"/>
</dbReference>
<accession>A0ABQ2A947</accession>
<gene>
    <name evidence="6" type="primary">kipI</name>
    <name evidence="6" type="ORF">GCM10011495_28630</name>
</gene>
<reference evidence="7" key="1">
    <citation type="journal article" date="2019" name="Int. J. Syst. Evol. Microbiol.">
        <title>The Global Catalogue of Microorganisms (GCM) 10K type strain sequencing project: providing services to taxonomists for standard genome sequencing and annotation.</title>
        <authorList>
            <consortium name="The Broad Institute Genomics Platform"/>
            <consortium name="The Broad Institute Genome Sequencing Center for Infectious Disease"/>
            <person name="Wu L."/>
            <person name="Ma J."/>
        </authorList>
    </citation>
    <scope>NUCLEOTIDE SEQUENCE [LARGE SCALE GENOMIC DNA]</scope>
    <source>
        <strain evidence="7">CGMCC 1.14966</strain>
    </source>
</reference>
<dbReference type="InterPro" id="IPR003833">
    <property type="entry name" value="CT_C_D"/>
</dbReference>
<feature type="domain" description="Carboxyltransferase" evidence="5">
    <location>
        <begin position="31"/>
        <end position="240"/>
    </location>
</feature>
<name>A0ABQ2A947_9BACT</name>
<dbReference type="Proteomes" id="UP000637774">
    <property type="component" value="Unassembled WGS sequence"/>
</dbReference>
<protein>
    <submittedName>
        <fullName evidence="6">Kinase A inhibitor</fullName>
    </submittedName>
</protein>
<dbReference type="Pfam" id="PF02682">
    <property type="entry name" value="CT_C_D"/>
    <property type="match status" value="1"/>
</dbReference>
<dbReference type="EMBL" id="BMGY01000029">
    <property type="protein sequence ID" value="GGH88115.1"/>
    <property type="molecule type" value="Genomic_DNA"/>
</dbReference>
<keyword evidence="7" id="KW-1185">Reference proteome</keyword>
<evidence type="ECO:0000313" key="7">
    <source>
        <dbReference type="Proteomes" id="UP000637774"/>
    </source>
</evidence>
<dbReference type="NCBIfam" id="TIGR00370">
    <property type="entry name" value="5-oxoprolinase subunit PxpB"/>
    <property type="match status" value="1"/>
</dbReference>
<evidence type="ECO:0000256" key="3">
    <source>
        <dbReference type="ARBA" id="ARBA00022840"/>
    </source>
</evidence>
<organism evidence="6 7">
    <name type="scientific">Hymenobacter frigidus</name>
    <dbReference type="NCBI Taxonomy" id="1524095"/>
    <lineage>
        <taxon>Bacteria</taxon>
        <taxon>Pseudomonadati</taxon>
        <taxon>Bacteroidota</taxon>
        <taxon>Cytophagia</taxon>
        <taxon>Cytophagales</taxon>
        <taxon>Hymenobacteraceae</taxon>
        <taxon>Hymenobacter</taxon>
    </lineage>
</organism>
<keyword evidence="3" id="KW-0067">ATP-binding</keyword>
<feature type="region of interest" description="Disordered" evidence="4">
    <location>
        <begin position="1"/>
        <end position="24"/>
    </location>
</feature>
<sequence>MEETGAESLKSNRRRPVSNRPLPLPAPPPAVRLFPLGDSAVVLEFGTGISPLTHGAIAAFSRYLAAHPFVGLREYVPAFTTLTVYYDPWLVSENGQCQPYERVAEVLRQLLATATATEATAETSVVEIPVCYGGEFGPDLEFVAQHAGLTPDQVIELHSKAEYLVHMIGFAPGFPYLGGLDARLATPRRPEPRALVPAGAVGIAGPQTGIYSLPTPGGWQLIGRTPLRLFNPEWAHPSRLRAGQHLRFVPIDTAEFTRLQQQELLL</sequence>